<dbReference type="GO" id="GO:0050660">
    <property type="term" value="F:flavin adenine dinucleotide binding"/>
    <property type="evidence" value="ECO:0007669"/>
    <property type="project" value="InterPro"/>
</dbReference>
<dbReference type="EMBL" id="VYSA01000004">
    <property type="protein sequence ID" value="KAA9106017.1"/>
    <property type="molecule type" value="Genomic_DNA"/>
</dbReference>
<dbReference type="InterPro" id="IPR006076">
    <property type="entry name" value="FAD-dep_OxRdtase"/>
</dbReference>
<dbReference type="InterPro" id="IPR036188">
    <property type="entry name" value="FAD/NAD-bd_sf"/>
</dbReference>
<evidence type="ECO:0000313" key="7">
    <source>
        <dbReference type="Proteomes" id="UP000325827"/>
    </source>
</evidence>
<name>A0A5J5J1N8_9MICO</name>
<comment type="cofactor">
    <cofactor evidence="1">
        <name>FAD</name>
        <dbReference type="ChEBI" id="CHEBI:57692"/>
    </cofactor>
</comment>
<dbReference type="InterPro" id="IPR045170">
    <property type="entry name" value="MTOX"/>
</dbReference>
<keyword evidence="7" id="KW-1185">Reference proteome</keyword>
<feature type="domain" description="FAD dependent oxidoreductase" evidence="5">
    <location>
        <begin position="6"/>
        <end position="344"/>
    </location>
</feature>
<protein>
    <submittedName>
        <fullName evidence="6">FAD-dependent oxidoreductase</fullName>
    </submittedName>
</protein>
<sequence>MNASADVIVLGLGVHGIATVASLARRGIRVIGLEQFSGSHDRGSSHGRTRMIRRAYPNAVWNGLIDHAYDAWERLERDSGKTLIVRTGGLYAHRGQAQMQGQGCVVLEDPEQIAACMPGLHVPQGYHAVYDPHAGMIEAAAALDALTDSAVRAGADLRYNVRVAGWETTSGGVVLSTTDGMIRGARLVIAAGSWADRVVPVLGGLLEVWRILTLTAAAGQAAGQPPALGAFSIDRDEGLLFGIPDAAGNGVKIGVDAGQVWDPDVPVAPPSAVETAELRALLHTYVPALNAEAKELTACLYTMTEDRRFILGPLANAPEVVIISACSGHGFKFGAAIGDAAADLALGIERPDLDFISTARRGL</sequence>
<keyword evidence="2" id="KW-0285">Flavoprotein</keyword>
<reference evidence="7" key="1">
    <citation type="submission" date="2019-09" db="EMBL/GenBank/DDBJ databases">
        <title>Mumia zhuanghuii sp. nov. isolated from the intestinal contents of plateau pika (Ochotona curzoniae) in the Qinghai-Tibet plateau of China.</title>
        <authorList>
            <person name="Tian Z."/>
        </authorList>
    </citation>
    <scope>NUCLEOTIDE SEQUENCE [LARGE SCALE GENOMIC DNA]</scope>
    <source>
        <strain evidence="7">JCM 30598</strain>
    </source>
</reference>
<evidence type="ECO:0000256" key="4">
    <source>
        <dbReference type="ARBA" id="ARBA00023002"/>
    </source>
</evidence>
<dbReference type="AlphaFoldDB" id="A0A5J5J1N8"/>
<dbReference type="PANTHER" id="PTHR10961">
    <property type="entry name" value="PEROXISOMAL SARCOSINE OXIDASE"/>
    <property type="match status" value="1"/>
</dbReference>
<proteinExistence type="predicted"/>
<dbReference type="PANTHER" id="PTHR10961:SF7">
    <property type="entry name" value="FAD DEPENDENT OXIDOREDUCTASE DOMAIN-CONTAINING PROTEIN"/>
    <property type="match status" value="1"/>
</dbReference>
<evidence type="ECO:0000256" key="1">
    <source>
        <dbReference type="ARBA" id="ARBA00001974"/>
    </source>
</evidence>
<dbReference type="Pfam" id="PF01266">
    <property type="entry name" value="DAO"/>
    <property type="match status" value="1"/>
</dbReference>
<evidence type="ECO:0000256" key="3">
    <source>
        <dbReference type="ARBA" id="ARBA00022827"/>
    </source>
</evidence>
<dbReference type="SUPFAM" id="SSF54373">
    <property type="entry name" value="FAD-linked reductases, C-terminal domain"/>
    <property type="match status" value="1"/>
</dbReference>
<organism evidence="6 7">
    <name type="scientific">Microbacterium rhizomatis</name>
    <dbReference type="NCBI Taxonomy" id="1631477"/>
    <lineage>
        <taxon>Bacteria</taxon>
        <taxon>Bacillati</taxon>
        <taxon>Actinomycetota</taxon>
        <taxon>Actinomycetes</taxon>
        <taxon>Micrococcales</taxon>
        <taxon>Microbacteriaceae</taxon>
        <taxon>Microbacterium</taxon>
    </lineage>
</organism>
<dbReference type="Gene3D" id="3.30.9.10">
    <property type="entry name" value="D-Amino Acid Oxidase, subunit A, domain 2"/>
    <property type="match status" value="1"/>
</dbReference>
<dbReference type="RefSeq" id="WP_150450160.1">
    <property type="nucleotide sequence ID" value="NZ_VYSA01000004.1"/>
</dbReference>
<dbReference type="GO" id="GO:0008115">
    <property type="term" value="F:sarcosine oxidase activity"/>
    <property type="evidence" value="ECO:0007669"/>
    <property type="project" value="TreeGrafter"/>
</dbReference>
<dbReference type="OrthoDB" id="9806257at2"/>
<gene>
    <name evidence="6" type="ORF">F6B43_16805</name>
</gene>
<accession>A0A5J5J1N8</accession>
<keyword evidence="3" id="KW-0274">FAD</keyword>
<evidence type="ECO:0000259" key="5">
    <source>
        <dbReference type="Pfam" id="PF01266"/>
    </source>
</evidence>
<dbReference type="Gene3D" id="3.50.50.60">
    <property type="entry name" value="FAD/NAD(P)-binding domain"/>
    <property type="match status" value="1"/>
</dbReference>
<evidence type="ECO:0000256" key="2">
    <source>
        <dbReference type="ARBA" id="ARBA00022630"/>
    </source>
</evidence>
<comment type="caution">
    <text evidence="6">The sequence shown here is derived from an EMBL/GenBank/DDBJ whole genome shotgun (WGS) entry which is preliminary data.</text>
</comment>
<dbReference type="Proteomes" id="UP000325827">
    <property type="component" value="Unassembled WGS sequence"/>
</dbReference>
<dbReference type="SUPFAM" id="SSF51905">
    <property type="entry name" value="FAD/NAD(P)-binding domain"/>
    <property type="match status" value="1"/>
</dbReference>
<evidence type="ECO:0000313" key="6">
    <source>
        <dbReference type="EMBL" id="KAA9106017.1"/>
    </source>
</evidence>
<keyword evidence="4" id="KW-0560">Oxidoreductase</keyword>